<dbReference type="EMBL" id="JAGIKZ010000001">
    <property type="protein sequence ID" value="MBP2239596.1"/>
    <property type="molecule type" value="Genomic_DNA"/>
</dbReference>
<gene>
    <name evidence="2" type="ORF">J2Z40_000149</name>
</gene>
<feature type="transmembrane region" description="Helical" evidence="1">
    <location>
        <begin position="119"/>
        <end position="137"/>
    </location>
</feature>
<organism evidence="2 3">
    <name type="scientific">Cytobacillus eiseniae</name>
    <dbReference type="NCBI Taxonomy" id="762947"/>
    <lineage>
        <taxon>Bacteria</taxon>
        <taxon>Bacillati</taxon>
        <taxon>Bacillota</taxon>
        <taxon>Bacilli</taxon>
        <taxon>Bacillales</taxon>
        <taxon>Bacillaceae</taxon>
        <taxon>Cytobacillus</taxon>
    </lineage>
</organism>
<proteinExistence type="predicted"/>
<feature type="transmembrane region" description="Helical" evidence="1">
    <location>
        <begin position="9"/>
        <end position="30"/>
    </location>
</feature>
<reference evidence="2 3" key="1">
    <citation type="submission" date="2021-03" db="EMBL/GenBank/DDBJ databases">
        <title>Genomic Encyclopedia of Type Strains, Phase IV (KMG-IV): sequencing the most valuable type-strain genomes for metagenomic binning, comparative biology and taxonomic classification.</title>
        <authorList>
            <person name="Goeker M."/>
        </authorList>
    </citation>
    <scope>NUCLEOTIDE SEQUENCE [LARGE SCALE GENOMIC DNA]</scope>
    <source>
        <strain evidence="2 3">DSM 26675</strain>
    </source>
</reference>
<evidence type="ECO:0000313" key="2">
    <source>
        <dbReference type="EMBL" id="MBP2239596.1"/>
    </source>
</evidence>
<feature type="transmembrane region" description="Helical" evidence="1">
    <location>
        <begin position="82"/>
        <end position="99"/>
    </location>
</feature>
<keyword evidence="1" id="KW-0472">Membrane</keyword>
<protein>
    <submittedName>
        <fullName evidence="2">Cation transport ATPase</fullName>
    </submittedName>
</protein>
<sequence length="146" mass="17229">MKLNVRSSLWYLAFTVGFIILLLLISRWTFYFETMFRNTFQMYPWIIYIILLNIPIGIYLGIPSFFNELKKQGRWRVNIGKLLFIGLPMALLAFFMYFPMFNQLPEFLVKLVANPNTMIYFRLGTIVTGYILITSLIKEEKSALTV</sequence>
<comment type="caution">
    <text evidence="2">The sequence shown here is derived from an EMBL/GenBank/DDBJ whole genome shotgun (WGS) entry which is preliminary data.</text>
</comment>
<feature type="transmembrane region" description="Helical" evidence="1">
    <location>
        <begin position="42"/>
        <end position="62"/>
    </location>
</feature>
<dbReference type="RefSeq" id="WP_066394758.1">
    <property type="nucleotide sequence ID" value="NZ_JAGIKZ010000001.1"/>
</dbReference>
<keyword evidence="1" id="KW-0812">Transmembrane</keyword>
<evidence type="ECO:0000313" key="3">
    <source>
        <dbReference type="Proteomes" id="UP001519293"/>
    </source>
</evidence>
<keyword evidence="1" id="KW-1133">Transmembrane helix</keyword>
<accession>A0ABS4R9M2</accession>
<evidence type="ECO:0000256" key="1">
    <source>
        <dbReference type="SAM" id="Phobius"/>
    </source>
</evidence>
<keyword evidence="3" id="KW-1185">Reference proteome</keyword>
<dbReference type="Proteomes" id="UP001519293">
    <property type="component" value="Unassembled WGS sequence"/>
</dbReference>
<name>A0ABS4R9M2_9BACI</name>